<sequence length="74" mass="8622">MNIVVSVFLKTESSDEYHYLFTDISNSDDLIERLEGMLGDELAYVWSVDIATDCCLDEDFEQAVYARIREMEEE</sequence>
<reference evidence="2" key="1">
    <citation type="submission" date="2024-05" db="EMBL/GenBank/DDBJ databases">
        <authorList>
            <person name="Tikunov A.Y."/>
            <person name="Morozova V.V."/>
            <person name="Kozlova Y.N."/>
            <person name="Tikunova N.V."/>
            <person name="Babkin I.V."/>
        </authorList>
    </citation>
    <scope>NUCLEOTIDE SEQUENCE [LARGE SCALE GENOMIC DNA]</scope>
</reference>
<keyword evidence="2" id="KW-1185">Reference proteome</keyword>
<evidence type="ECO:0000313" key="2">
    <source>
        <dbReference type="Proteomes" id="UP001305174"/>
    </source>
</evidence>
<accession>A0AAX4G6D1</accession>
<evidence type="ECO:0000313" key="1">
    <source>
        <dbReference type="EMBL" id="WOZ57458.1"/>
    </source>
</evidence>
<name>A0AAX4G6D1_9CAUD</name>
<dbReference type="EMBL" id="OR575930">
    <property type="protein sequence ID" value="WOZ57458.1"/>
    <property type="molecule type" value="Genomic_DNA"/>
</dbReference>
<proteinExistence type="predicted"/>
<dbReference type="Proteomes" id="UP001305174">
    <property type="component" value="Segment"/>
</dbReference>
<organism evidence="1 2">
    <name type="scientific">Pseudomonas phage vB_PseuGesM_254</name>
    <dbReference type="NCBI Taxonomy" id="3092638"/>
    <lineage>
        <taxon>Viruses</taxon>
        <taxon>Duplodnaviria</taxon>
        <taxon>Heunggongvirae</taxon>
        <taxon>Uroviricota</taxon>
        <taxon>Caudoviricetes</taxon>
        <taxon>Vandenendeviridae</taxon>
        <taxon>Chemalvirus</taxon>
        <taxon>Chemalvirus PseuGes254</taxon>
    </lineage>
</organism>
<protein>
    <submittedName>
        <fullName evidence="1">Uncharacterized protein</fullName>
    </submittedName>
</protein>